<evidence type="ECO:0000313" key="3">
    <source>
        <dbReference type="EMBL" id="GFO35157.1"/>
    </source>
</evidence>
<feature type="domain" description="LysM" evidence="2">
    <location>
        <begin position="221"/>
        <end position="264"/>
    </location>
</feature>
<dbReference type="Proteomes" id="UP000735302">
    <property type="component" value="Unassembled WGS sequence"/>
</dbReference>
<dbReference type="PROSITE" id="PS51782">
    <property type="entry name" value="LYSM"/>
    <property type="match status" value="1"/>
</dbReference>
<dbReference type="EMBL" id="BLXT01006967">
    <property type="protein sequence ID" value="GFO35157.1"/>
    <property type="molecule type" value="Genomic_DNA"/>
</dbReference>
<feature type="region of interest" description="Disordered" evidence="1">
    <location>
        <begin position="103"/>
        <end position="147"/>
    </location>
</feature>
<gene>
    <name evidence="3" type="ORF">PoB_006166200</name>
</gene>
<dbReference type="InterPro" id="IPR018392">
    <property type="entry name" value="LysM"/>
</dbReference>
<dbReference type="Pfam" id="PF01476">
    <property type="entry name" value="LysM"/>
    <property type="match status" value="1"/>
</dbReference>
<protein>
    <submittedName>
        <fullName evidence="3">Oxidation resistance protein 1</fullName>
    </submittedName>
</protein>
<dbReference type="CDD" id="cd00118">
    <property type="entry name" value="LysM"/>
    <property type="match status" value="1"/>
</dbReference>
<dbReference type="SMART" id="SM00257">
    <property type="entry name" value="LysM"/>
    <property type="match status" value="1"/>
</dbReference>
<evidence type="ECO:0000313" key="4">
    <source>
        <dbReference type="Proteomes" id="UP000735302"/>
    </source>
</evidence>
<comment type="caution">
    <text evidence="3">The sequence shown here is derived from an EMBL/GenBank/DDBJ whole genome shotgun (WGS) entry which is preliminary data.</text>
</comment>
<name>A0AAV4CTD6_9GAST</name>
<dbReference type="Gene3D" id="3.10.350.10">
    <property type="entry name" value="LysM domain"/>
    <property type="match status" value="1"/>
</dbReference>
<dbReference type="AlphaFoldDB" id="A0AAV4CTD6"/>
<evidence type="ECO:0000259" key="2">
    <source>
        <dbReference type="PROSITE" id="PS51782"/>
    </source>
</evidence>
<dbReference type="InterPro" id="IPR036779">
    <property type="entry name" value="LysM_dom_sf"/>
</dbReference>
<evidence type="ECO:0000256" key="1">
    <source>
        <dbReference type="SAM" id="MobiDB-lite"/>
    </source>
</evidence>
<accession>A0AAV4CTD6</accession>
<keyword evidence="4" id="KW-1185">Reference proteome</keyword>
<feature type="compositionally biased region" description="Low complexity" evidence="1">
    <location>
        <begin position="273"/>
        <end position="286"/>
    </location>
</feature>
<reference evidence="3 4" key="1">
    <citation type="journal article" date="2021" name="Elife">
        <title>Chloroplast acquisition without the gene transfer in kleptoplastic sea slugs, Plakobranchus ocellatus.</title>
        <authorList>
            <person name="Maeda T."/>
            <person name="Takahashi S."/>
            <person name="Yoshida T."/>
            <person name="Shimamura S."/>
            <person name="Takaki Y."/>
            <person name="Nagai Y."/>
            <person name="Toyoda A."/>
            <person name="Suzuki Y."/>
            <person name="Arimoto A."/>
            <person name="Ishii H."/>
            <person name="Satoh N."/>
            <person name="Nishiyama T."/>
            <person name="Hasebe M."/>
            <person name="Maruyama T."/>
            <person name="Minagawa J."/>
            <person name="Obokata J."/>
            <person name="Shigenobu S."/>
        </authorList>
    </citation>
    <scope>NUCLEOTIDE SEQUENCE [LARGE SCALE GENOMIC DNA]</scope>
</reference>
<proteinExistence type="predicted"/>
<organism evidence="3 4">
    <name type="scientific">Plakobranchus ocellatus</name>
    <dbReference type="NCBI Taxonomy" id="259542"/>
    <lineage>
        <taxon>Eukaryota</taxon>
        <taxon>Metazoa</taxon>
        <taxon>Spiralia</taxon>
        <taxon>Lophotrochozoa</taxon>
        <taxon>Mollusca</taxon>
        <taxon>Gastropoda</taxon>
        <taxon>Heterobranchia</taxon>
        <taxon>Euthyneura</taxon>
        <taxon>Panpulmonata</taxon>
        <taxon>Sacoglossa</taxon>
        <taxon>Placobranchoidea</taxon>
        <taxon>Plakobranchidae</taxon>
        <taxon>Plakobranchus</taxon>
    </lineage>
</organism>
<sequence>MVQILGAVRETDTVHISVENEAELSINKQSQPWAGRWSSACLVIKIEQDGEKRAEVVSGLVTSLGLSSSSGLSPTYLEGFVWAFRSSRNGLDYSDNNRGWGTSSFRSGSENDKSHVGSMSGGDASTDRKDDSLSEGAQAVDLSAKTSPPSLGVDAYTALNFSSAPGTATSTILDSFKIPVGSSTSTSASTATATATTTAAAATAKSPLEKKLSRQKPKGTFEYIVEERDTLIKIGAHFDVTPSELMKVNKMMSRNVFPGQTLYIPDPNYVPSPRSSPACSPTATSPVDSRPKVSTTRDLRLLGPASIVAPVAGLEPEGTEGRVPADLRVDSLATVPIQSLI</sequence>
<dbReference type="SUPFAM" id="SSF54106">
    <property type="entry name" value="LysM domain"/>
    <property type="match status" value="1"/>
</dbReference>
<feature type="region of interest" description="Disordered" evidence="1">
    <location>
        <begin position="273"/>
        <end position="292"/>
    </location>
</feature>